<evidence type="ECO:0000256" key="7">
    <source>
        <dbReference type="ARBA" id="ARBA00023004"/>
    </source>
</evidence>
<evidence type="ECO:0000256" key="2">
    <source>
        <dbReference type="ARBA" id="ARBA00005329"/>
    </source>
</evidence>
<dbReference type="PIRSF" id="PIRSF000296">
    <property type="entry name" value="SrpA"/>
    <property type="match status" value="1"/>
</dbReference>
<keyword evidence="6 8" id="KW-0560">Oxidoreductase</keyword>
<accession>A0A6H2HDM8</accession>
<dbReference type="EC" id="1.11.1.-" evidence="8"/>
<dbReference type="InterPro" id="IPR024168">
    <property type="entry name" value="Catalase_SrpA-type_pred"/>
</dbReference>
<dbReference type="GO" id="GO:0046872">
    <property type="term" value="F:metal ion binding"/>
    <property type="evidence" value="ECO:0007669"/>
    <property type="project" value="UniProtKB-KW"/>
</dbReference>
<dbReference type="PROSITE" id="PS51402">
    <property type="entry name" value="CATALASE_3"/>
    <property type="match status" value="1"/>
</dbReference>
<dbReference type="PRINTS" id="PR00067">
    <property type="entry name" value="CATALASE"/>
</dbReference>
<dbReference type="CDD" id="cd08153">
    <property type="entry name" value="srpA_like"/>
    <property type="match status" value="1"/>
</dbReference>
<dbReference type="Pfam" id="PF00199">
    <property type="entry name" value="Catalase"/>
    <property type="match status" value="1"/>
</dbReference>
<feature type="chain" id="PRO_5026065136" description="Catalase-related peroxidase" evidence="10">
    <location>
        <begin position="25"/>
        <end position="334"/>
    </location>
</feature>
<dbReference type="GO" id="GO:0042542">
    <property type="term" value="P:response to hydrogen peroxide"/>
    <property type="evidence" value="ECO:0007669"/>
    <property type="project" value="TreeGrafter"/>
</dbReference>
<feature type="domain" description="Catalase core" evidence="11">
    <location>
        <begin position="24"/>
        <end position="334"/>
    </location>
</feature>
<dbReference type="PANTHER" id="PTHR11465:SF9">
    <property type="entry name" value="CATALASE"/>
    <property type="match status" value="1"/>
</dbReference>
<comment type="function">
    <text evidence="8">Has an organic peroxide-dependent peroxidase activity.</text>
</comment>
<comment type="function">
    <text evidence="1">Decomposes hydrogen peroxide into water and oxygen; serves to protect cells from the toxic effects of hydrogen peroxide.</text>
</comment>
<reference evidence="12 13" key="1">
    <citation type="submission" date="2020-04" db="EMBL/GenBank/DDBJ databases">
        <title>Complete genome of a Psychrophilic, Marine, Gas Vacuolate Bacterium Polaromonas vacuolata KCTC 22033T.</title>
        <authorList>
            <person name="Hwang K."/>
            <person name="Kim K.M."/>
        </authorList>
    </citation>
    <scope>NUCLEOTIDE SEQUENCE [LARGE SCALE GENOMIC DNA]</scope>
    <source>
        <strain evidence="12 13">KCTC 22033</strain>
    </source>
</reference>
<evidence type="ECO:0000256" key="1">
    <source>
        <dbReference type="ARBA" id="ARBA00002974"/>
    </source>
</evidence>
<dbReference type="Proteomes" id="UP000502041">
    <property type="component" value="Chromosome"/>
</dbReference>
<evidence type="ECO:0000256" key="3">
    <source>
        <dbReference type="ARBA" id="ARBA00022559"/>
    </source>
</evidence>
<evidence type="ECO:0000313" key="13">
    <source>
        <dbReference type="Proteomes" id="UP000502041"/>
    </source>
</evidence>
<dbReference type="GO" id="GO:0004096">
    <property type="term" value="F:catalase activity"/>
    <property type="evidence" value="ECO:0007669"/>
    <property type="project" value="InterPro"/>
</dbReference>
<dbReference type="SMART" id="SM01060">
    <property type="entry name" value="Catalase"/>
    <property type="match status" value="1"/>
</dbReference>
<dbReference type="RefSeq" id="WP_168923163.1">
    <property type="nucleotide sequence ID" value="NZ_CP051461.1"/>
</dbReference>
<evidence type="ECO:0000259" key="11">
    <source>
        <dbReference type="SMART" id="SM01060"/>
    </source>
</evidence>
<dbReference type="InterPro" id="IPR020835">
    <property type="entry name" value="Catalase_sf"/>
</dbReference>
<dbReference type="Gene3D" id="1.20.1280.120">
    <property type="match status" value="1"/>
</dbReference>
<evidence type="ECO:0000256" key="5">
    <source>
        <dbReference type="ARBA" id="ARBA00022723"/>
    </source>
</evidence>
<dbReference type="Gene3D" id="2.40.180.10">
    <property type="entry name" value="Catalase core domain"/>
    <property type="match status" value="1"/>
</dbReference>
<sequence length="334" mass="35497">MSKMLWTVVALAAVGVSLSAPIQAQVSMPEAQVNALEGLAGKQAMFRRAQAKGVCASGYFVGNTVARNLSSATVFSGEKVPVVARFSVGGTSPKANDKARSVRGLALQLTPSTGDIWMTANISAPVYFVSKPEHFVPFIQARSPDPATGKPDAAKLKAFSDANPDTLRQGAYLAKAPIPASYGQVGYWGVNAFELVNAKKESQFVRWQFVPDAGTLGLTEEQLKTMPDDFLADELRKRVALAPVSFAFKLQLAEANDQLVDPTLQWPDSRPVLTAGTLVIDKVEPGLDGACKNLTFNPLALPNGIMASADPVLLARPAPYGISLGRRLSEAVAK</sequence>
<proteinExistence type="inferred from homology"/>
<protein>
    <recommendedName>
        <fullName evidence="8">Catalase-related peroxidase</fullName>
        <ecNumber evidence="8">1.11.1.-</ecNumber>
    </recommendedName>
</protein>
<comment type="cofactor">
    <cofactor evidence="8">
        <name>heme</name>
        <dbReference type="ChEBI" id="CHEBI:30413"/>
    </cofactor>
</comment>
<keyword evidence="4 8" id="KW-0349">Heme</keyword>
<organism evidence="12 13">
    <name type="scientific">Polaromonas vacuolata</name>
    <dbReference type="NCBI Taxonomy" id="37448"/>
    <lineage>
        <taxon>Bacteria</taxon>
        <taxon>Pseudomonadati</taxon>
        <taxon>Pseudomonadota</taxon>
        <taxon>Betaproteobacteria</taxon>
        <taxon>Burkholderiales</taxon>
        <taxon>Comamonadaceae</taxon>
        <taxon>Polaromonas</taxon>
    </lineage>
</organism>
<evidence type="ECO:0000256" key="4">
    <source>
        <dbReference type="ARBA" id="ARBA00022617"/>
    </source>
</evidence>
<dbReference type="GO" id="GO:0042744">
    <property type="term" value="P:hydrogen peroxide catabolic process"/>
    <property type="evidence" value="ECO:0007669"/>
    <property type="project" value="TreeGrafter"/>
</dbReference>
<feature type="binding site" description="axial binding residue" evidence="9">
    <location>
        <position position="320"/>
    </location>
    <ligand>
        <name>heme</name>
        <dbReference type="ChEBI" id="CHEBI:30413"/>
    </ligand>
    <ligandPart>
        <name>Fe</name>
        <dbReference type="ChEBI" id="CHEBI:18248"/>
    </ligandPart>
</feature>
<keyword evidence="5 8" id="KW-0479">Metal-binding</keyword>
<dbReference type="PANTHER" id="PTHR11465">
    <property type="entry name" value="CATALASE"/>
    <property type="match status" value="1"/>
</dbReference>
<name>A0A6H2HDM8_9BURK</name>
<feature type="signal peptide" evidence="10">
    <location>
        <begin position="1"/>
        <end position="24"/>
    </location>
</feature>
<comment type="similarity">
    <text evidence="2 8">Belongs to the catalase family.</text>
</comment>
<evidence type="ECO:0000256" key="6">
    <source>
        <dbReference type="ARBA" id="ARBA00023002"/>
    </source>
</evidence>
<dbReference type="GO" id="GO:0005737">
    <property type="term" value="C:cytoplasm"/>
    <property type="evidence" value="ECO:0007669"/>
    <property type="project" value="TreeGrafter"/>
</dbReference>
<keyword evidence="10" id="KW-0732">Signal</keyword>
<dbReference type="SUPFAM" id="SSF56634">
    <property type="entry name" value="Heme-dependent catalase-like"/>
    <property type="match status" value="1"/>
</dbReference>
<dbReference type="KEGG" id="pvac:HC248_03014"/>
<keyword evidence="7 8" id="KW-0408">Iron</keyword>
<evidence type="ECO:0000256" key="10">
    <source>
        <dbReference type="SAM" id="SignalP"/>
    </source>
</evidence>
<dbReference type="InterPro" id="IPR018028">
    <property type="entry name" value="Catalase"/>
</dbReference>
<gene>
    <name evidence="12" type="primary">srpA_2</name>
    <name evidence="12" type="ORF">HC248_03014</name>
</gene>
<dbReference type="EMBL" id="CP051461">
    <property type="protein sequence ID" value="QJC57684.1"/>
    <property type="molecule type" value="Genomic_DNA"/>
</dbReference>
<dbReference type="GO" id="GO:0020037">
    <property type="term" value="F:heme binding"/>
    <property type="evidence" value="ECO:0007669"/>
    <property type="project" value="InterPro"/>
</dbReference>
<dbReference type="InterPro" id="IPR011614">
    <property type="entry name" value="Catalase_core"/>
</dbReference>
<keyword evidence="13" id="KW-1185">Reference proteome</keyword>
<evidence type="ECO:0000256" key="9">
    <source>
        <dbReference type="PIRSR" id="PIRSR000296-2"/>
    </source>
</evidence>
<evidence type="ECO:0000313" key="12">
    <source>
        <dbReference type="EMBL" id="QJC57684.1"/>
    </source>
</evidence>
<dbReference type="AlphaFoldDB" id="A0A6H2HDM8"/>
<keyword evidence="3 8" id="KW-0575">Peroxidase</keyword>
<evidence type="ECO:0000256" key="8">
    <source>
        <dbReference type="PIRNR" id="PIRNR000296"/>
    </source>
</evidence>